<gene>
    <name evidence="2" type="ORF">FGK64_11145</name>
</gene>
<dbReference type="InterPro" id="IPR036527">
    <property type="entry name" value="SCP2_sterol-bd_dom_sf"/>
</dbReference>
<name>A0ABY2XAB4_9RHOB</name>
<dbReference type="InterPro" id="IPR003033">
    <property type="entry name" value="SCP2_sterol-bd_dom"/>
</dbReference>
<dbReference type="RefSeq" id="WP_138863857.1">
    <property type="nucleotide sequence ID" value="NZ_VCPC01000002.1"/>
</dbReference>
<dbReference type="PANTHER" id="PTHR10094:SF25">
    <property type="entry name" value="SCP2 STEROL-BINDING DOMAIN-CONTAINING PROTEIN 1"/>
    <property type="match status" value="1"/>
</dbReference>
<dbReference type="PANTHER" id="PTHR10094">
    <property type="entry name" value="STEROL CARRIER PROTEIN 2 SCP-2 FAMILY PROTEIN"/>
    <property type="match status" value="1"/>
</dbReference>
<dbReference type="Pfam" id="PF02036">
    <property type="entry name" value="SCP2"/>
    <property type="match status" value="1"/>
</dbReference>
<feature type="domain" description="SCP2" evidence="1">
    <location>
        <begin position="14"/>
        <end position="95"/>
    </location>
</feature>
<evidence type="ECO:0000313" key="2">
    <source>
        <dbReference type="EMBL" id="TMV13301.1"/>
    </source>
</evidence>
<dbReference type="SUPFAM" id="SSF55718">
    <property type="entry name" value="SCP-like"/>
    <property type="match status" value="1"/>
</dbReference>
<reference evidence="2 3" key="1">
    <citation type="submission" date="2019-05" db="EMBL/GenBank/DDBJ databases">
        <title>Marivita sp. nov. isolated from sea sediment.</title>
        <authorList>
            <person name="Kim W."/>
        </authorList>
    </citation>
    <scope>NUCLEOTIDE SEQUENCE [LARGE SCALE GENOMIC DNA]</scope>
    <source>
        <strain evidence="2 3">CAU 1492</strain>
    </source>
</reference>
<keyword evidence="3" id="KW-1185">Reference proteome</keyword>
<dbReference type="EMBL" id="VCPC01000002">
    <property type="protein sequence ID" value="TMV13301.1"/>
    <property type="molecule type" value="Genomic_DNA"/>
</dbReference>
<evidence type="ECO:0000259" key="1">
    <source>
        <dbReference type="Pfam" id="PF02036"/>
    </source>
</evidence>
<accession>A0ABY2XAB4</accession>
<organism evidence="2 3">
    <name type="scientific">Arenibacterium halophilum</name>
    <dbReference type="NCBI Taxonomy" id="2583821"/>
    <lineage>
        <taxon>Bacteria</taxon>
        <taxon>Pseudomonadati</taxon>
        <taxon>Pseudomonadota</taxon>
        <taxon>Alphaproteobacteria</taxon>
        <taxon>Rhodobacterales</taxon>
        <taxon>Paracoccaceae</taxon>
        <taxon>Arenibacterium</taxon>
    </lineage>
</organism>
<comment type="caution">
    <text evidence="2">The sequence shown here is derived from an EMBL/GenBank/DDBJ whole genome shotgun (WGS) entry which is preliminary data.</text>
</comment>
<dbReference type="Gene3D" id="3.30.1050.10">
    <property type="entry name" value="SCP2 sterol-binding domain"/>
    <property type="match status" value="1"/>
</dbReference>
<proteinExistence type="predicted"/>
<evidence type="ECO:0000313" key="3">
    <source>
        <dbReference type="Proteomes" id="UP001191082"/>
    </source>
</evidence>
<protein>
    <submittedName>
        <fullName evidence="2">SCP2 sterol-binding domain-containing protein</fullName>
    </submittedName>
</protein>
<sequence>MSEFLEQAVAELNTKMAGADFDGIAKFAIADEGAIMLDGDGARVGDEEADVTLSADSETFQSIFEGDMNPTSAFMTGKLSVDGDMGMAMKLASVLG</sequence>
<dbReference type="Proteomes" id="UP001191082">
    <property type="component" value="Unassembled WGS sequence"/>
</dbReference>